<evidence type="ECO:0000313" key="2">
    <source>
        <dbReference type="Proteomes" id="UP000271098"/>
    </source>
</evidence>
<reference evidence="1 2" key="1">
    <citation type="submission" date="2018-11" db="EMBL/GenBank/DDBJ databases">
        <authorList>
            <consortium name="Pathogen Informatics"/>
        </authorList>
    </citation>
    <scope>NUCLEOTIDE SEQUENCE [LARGE SCALE GENOMIC DNA]</scope>
</reference>
<dbReference type="AlphaFoldDB" id="A0A3P6Q879"/>
<name>A0A3P6Q879_9BILA</name>
<protein>
    <submittedName>
        <fullName evidence="1">Uncharacterized protein</fullName>
    </submittedName>
</protein>
<accession>A0A3P6Q879</accession>
<organism evidence="1 2">
    <name type="scientific">Gongylonema pulchrum</name>
    <dbReference type="NCBI Taxonomy" id="637853"/>
    <lineage>
        <taxon>Eukaryota</taxon>
        <taxon>Metazoa</taxon>
        <taxon>Ecdysozoa</taxon>
        <taxon>Nematoda</taxon>
        <taxon>Chromadorea</taxon>
        <taxon>Rhabditida</taxon>
        <taxon>Spirurina</taxon>
        <taxon>Spiruromorpha</taxon>
        <taxon>Spiruroidea</taxon>
        <taxon>Gongylonematidae</taxon>
        <taxon>Gongylonema</taxon>
    </lineage>
</organism>
<dbReference type="EMBL" id="UYRT01007099">
    <property type="protein sequence ID" value="VDK41607.1"/>
    <property type="molecule type" value="Genomic_DNA"/>
</dbReference>
<proteinExistence type="predicted"/>
<keyword evidence="2" id="KW-1185">Reference proteome</keyword>
<dbReference type="Proteomes" id="UP000271098">
    <property type="component" value="Unassembled WGS sequence"/>
</dbReference>
<gene>
    <name evidence="1" type="ORF">GPUH_LOCUS3948</name>
</gene>
<sequence length="75" mass="8276">MAVLPEPKLNRSHTDPAFAAVSKTVIPGTRNEESTRVSELPPPATSQVSVIIRLMNNLRGKYTSKKEENVAWLCV</sequence>
<evidence type="ECO:0000313" key="1">
    <source>
        <dbReference type="EMBL" id="VDK41607.1"/>
    </source>
</evidence>